<sequence>MNSFETEKLHPIHLIFLTYMLQSSVLLFSLPRQVAEVFGTNGWVMLLLFSGLVMVNIYLFQLVYEKGNEKPIFDLLNDALPGWLRYPLYLVIACVWAFVAIVIAKQYVFIIQIISFPTTPHYYLLMMFLSMPVFLLMYPVYKIVRVSSVFFMLAAITIMLTAFVWHEFSFDRLTMFLFKEAEKPFDIGGMFDIYSSFLGYEACLLLIPYITKHSRLFRSFYIGNGFTTLIFVYTTVLCMGFYSFEQLKHVIYPTLHFFSYIEFPFLIRVENLVYSLFLVKALVTVTFFYWMSSEVIQHMFRVSNVFYIHMGIILLSVISMSPFSTRQEMEQAISWAGRAEMAVAFLLPLFILFLLGRKKVKT</sequence>
<feature type="transmembrane region" description="Helical" evidence="8">
    <location>
        <begin position="147"/>
        <end position="166"/>
    </location>
</feature>
<feature type="transmembrane region" description="Helical" evidence="8">
    <location>
        <begin position="84"/>
        <end position="110"/>
    </location>
</feature>
<dbReference type="GO" id="GO:0009847">
    <property type="term" value="P:spore germination"/>
    <property type="evidence" value="ECO:0007669"/>
    <property type="project" value="InterPro"/>
</dbReference>
<dbReference type="RefSeq" id="WP_091274392.1">
    <property type="nucleotide sequence ID" value="NZ_FNDK01000015.1"/>
</dbReference>
<keyword evidence="6 8" id="KW-1133">Transmembrane helix</keyword>
<evidence type="ECO:0000313" key="10">
    <source>
        <dbReference type="Proteomes" id="UP000199163"/>
    </source>
</evidence>
<evidence type="ECO:0000256" key="4">
    <source>
        <dbReference type="ARBA" id="ARBA00022544"/>
    </source>
</evidence>
<accession>A0A1G8GE85</accession>
<dbReference type="Proteomes" id="UP000199163">
    <property type="component" value="Unassembled WGS sequence"/>
</dbReference>
<dbReference type="PANTHER" id="PTHR34975:SF2">
    <property type="entry name" value="SPORE GERMINATION PROTEIN A2"/>
    <property type="match status" value="1"/>
</dbReference>
<feature type="transmembrane region" description="Helical" evidence="8">
    <location>
        <begin position="273"/>
        <end position="292"/>
    </location>
</feature>
<feature type="transmembrane region" description="Helical" evidence="8">
    <location>
        <begin position="42"/>
        <end position="64"/>
    </location>
</feature>
<keyword evidence="10" id="KW-1185">Reference proteome</keyword>
<reference evidence="9 10" key="1">
    <citation type="submission" date="2016-10" db="EMBL/GenBank/DDBJ databases">
        <authorList>
            <person name="de Groot N.N."/>
        </authorList>
    </citation>
    <scope>NUCLEOTIDE SEQUENCE [LARGE SCALE GENOMIC DNA]</scope>
    <source>
        <strain evidence="9 10">DSM 21632</strain>
    </source>
</reference>
<dbReference type="Pfam" id="PF03845">
    <property type="entry name" value="Spore_permease"/>
    <property type="match status" value="1"/>
</dbReference>
<keyword evidence="4" id="KW-0309">Germination</keyword>
<feature type="transmembrane region" description="Helical" evidence="8">
    <location>
        <begin position="122"/>
        <end position="141"/>
    </location>
</feature>
<dbReference type="AlphaFoldDB" id="A0A1G8GE85"/>
<evidence type="ECO:0000256" key="2">
    <source>
        <dbReference type="ARBA" id="ARBA00007998"/>
    </source>
</evidence>
<feature type="transmembrane region" description="Helical" evidence="8">
    <location>
        <begin position="335"/>
        <end position="355"/>
    </location>
</feature>
<dbReference type="STRING" id="568899.SAMN05192534_11552"/>
<comment type="similarity">
    <text evidence="2">Belongs to the amino acid-polyamine-organocation (APC) superfamily. Spore germination protein (SGP) (TC 2.A.3.9) family.</text>
</comment>
<evidence type="ECO:0000256" key="1">
    <source>
        <dbReference type="ARBA" id="ARBA00004141"/>
    </source>
</evidence>
<feature type="transmembrane region" description="Helical" evidence="8">
    <location>
        <begin position="12"/>
        <end position="30"/>
    </location>
</feature>
<feature type="transmembrane region" description="Helical" evidence="8">
    <location>
        <begin position="187"/>
        <end position="210"/>
    </location>
</feature>
<name>A0A1G8GE85_9BACI</name>
<organism evidence="9 10">
    <name type="scientific">Alteribacillus persepolensis</name>
    <dbReference type="NCBI Taxonomy" id="568899"/>
    <lineage>
        <taxon>Bacteria</taxon>
        <taxon>Bacillati</taxon>
        <taxon>Bacillota</taxon>
        <taxon>Bacilli</taxon>
        <taxon>Bacillales</taxon>
        <taxon>Bacillaceae</taxon>
        <taxon>Alteribacillus</taxon>
    </lineage>
</organism>
<feature type="transmembrane region" description="Helical" evidence="8">
    <location>
        <begin position="222"/>
        <end position="242"/>
    </location>
</feature>
<evidence type="ECO:0000256" key="7">
    <source>
        <dbReference type="ARBA" id="ARBA00023136"/>
    </source>
</evidence>
<dbReference type="GO" id="GO:0016020">
    <property type="term" value="C:membrane"/>
    <property type="evidence" value="ECO:0007669"/>
    <property type="project" value="UniProtKB-SubCell"/>
</dbReference>
<dbReference type="EMBL" id="FNDK01000015">
    <property type="protein sequence ID" value="SDH92660.1"/>
    <property type="molecule type" value="Genomic_DNA"/>
</dbReference>
<evidence type="ECO:0000313" key="9">
    <source>
        <dbReference type="EMBL" id="SDH92660.1"/>
    </source>
</evidence>
<comment type="subcellular location">
    <subcellularLocation>
        <location evidence="1">Membrane</location>
        <topology evidence="1">Multi-pass membrane protein</topology>
    </subcellularLocation>
</comment>
<keyword evidence="7 8" id="KW-0472">Membrane</keyword>
<dbReference type="PANTHER" id="PTHR34975">
    <property type="entry name" value="SPORE GERMINATION PROTEIN A2"/>
    <property type="match status" value="1"/>
</dbReference>
<dbReference type="InterPro" id="IPR004761">
    <property type="entry name" value="Spore_GerAB"/>
</dbReference>
<evidence type="ECO:0000256" key="8">
    <source>
        <dbReference type="SAM" id="Phobius"/>
    </source>
</evidence>
<evidence type="ECO:0000256" key="6">
    <source>
        <dbReference type="ARBA" id="ARBA00022989"/>
    </source>
</evidence>
<proteinExistence type="inferred from homology"/>
<evidence type="ECO:0000256" key="5">
    <source>
        <dbReference type="ARBA" id="ARBA00022692"/>
    </source>
</evidence>
<gene>
    <name evidence="9" type="ORF">SAMN05192534_11552</name>
</gene>
<dbReference type="OrthoDB" id="2957438at2"/>
<protein>
    <submittedName>
        <fullName evidence="9">Spore germination protein</fullName>
    </submittedName>
</protein>
<feature type="transmembrane region" description="Helical" evidence="8">
    <location>
        <begin position="304"/>
        <end position="323"/>
    </location>
</feature>
<evidence type="ECO:0000256" key="3">
    <source>
        <dbReference type="ARBA" id="ARBA00022448"/>
    </source>
</evidence>
<keyword evidence="3" id="KW-0813">Transport</keyword>
<keyword evidence="5 8" id="KW-0812">Transmembrane</keyword>